<evidence type="ECO:0000256" key="7">
    <source>
        <dbReference type="ARBA" id="ARBA00023136"/>
    </source>
</evidence>
<dbReference type="GO" id="GO:0045047">
    <property type="term" value="P:protein targeting to ER"/>
    <property type="evidence" value="ECO:0007669"/>
    <property type="project" value="TreeGrafter"/>
</dbReference>
<feature type="transmembrane region" description="Helical" evidence="9">
    <location>
        <begin position="52"/>
        <end position="73"/>
    </location>
</feature>
<reference evidence="10" key="1">
    <citation type="submission" date="2016-01" db="EMBL/GenBank/DDBJ databases">
        <title>Reference transcriptome for the parasite Schistocephalus solidus: insights into the molecular evolution of parasitism.</title>
        <authorList>
            <person name="Hebert F.O."/>
            <person name="Grambauer S."/>
            <person name="Barber I."/>
            <person name="Landry C.R."/>
            <person name="Aubin-Horth N."/>
        </authorList>
    </citation>
    <scope>NUCLEOTIDE SEQUENCE</scope>
</reference>
<keyword evidence="5 9" id="KW-0256">Endoplasmic reticulum</keyword>
<gene>
    <name evidence="10" type="primary">SPCS2</name>
    <name evidence="10" type="ORF">TR101340</name>
</gene>
<keyword evidence="6 9" id="KW-1133">Transmembrane helix</keyword>
<dbReference type="Pfam" id="PF06703">
    <property type="entry name" value="SPC25"/>
    <property type="match status" value="1"/>
</dbReference>
<dbReference type="PANTHER" id="PTHR13085:SF0">
    <property type="entry name" value="SIGNAL PEPTIDASE COMPLEX SUBUNIT 2"/>
    <property type="match status" value="1"/>
</dbReference>
<dbReference type="AlphaFoldDB" id="A0A0X3PLC3"/>
<evidence type="ECO:0000256" key="3">
    <source>
        <dbReference type="ARBA" id="ARBA00017057"/>
    </source>
</evidence>
<comment type="similarity">
    <text evidence="2 9">Belongs to the SPCS2 family.</text>
</comment>
<keyword evidence="4 9" id="KW-0812">Transmembrane</keyword>
<dbReference type="GO" id="GO:0005787">
    <property type="term" value="C:signal peptidase complex"/>
    <property type="evidence" value="ECO:0007669"/>
    <property type="project" value="UniProtKB-UniRule"/>
</dbReference>
<evidence type="ECO:0000256" key="1">
    <source>
        <dbReference type="ARBA" id="ARBA00004477"/>
    </source>
</evidence>
<sequence>MPKDVDPSGALDIKINKWDINAAKHALDDAAKEITKSHYEVKECFRLFDGRLVLCTLAVLVALVAVGYDYVFPYPDSRYILMGCAALYFIVTSVLSWYMYFIEGNIFFTGIQADKSGLDPADKWTLSSSIKKHNPSYKLSVEFLDGKSKTRNSVDATRTIDNFFDIKGNLCIEPFKKFLLELCHQASQIKKNQ</sequence>
<comment type="function">
    <text evidence="8 9">Component of the signal peptidase complex (SPC) which catalyzes the cleavage of N-terminal signal sequences from nascent proteins as they are translocated into the lumen of the endoplasmic reticulum. Enhances the enzymatic activity of SPC and facilitates the interactions between different components of the translocation site.</text>
</comment>
<evidence type="ECO:0000256" key="8">
    <source>
        <dbReference type="ARBA" id="ARBA00045608"/>
    </source>
</evidence>
<evidence type="ECO:0000256" key="4">
    <source>
        <dbReference type="ARBA" id="ARBA00022692"/>
    </source>
</evidence>
<dbReference type="GO" id="GO:0006465">
    <property type="term" value="P:signal peptide processing"/>
    <property type="evidence" value="ECO:0007669"/>
    <property type="project" value="UniProtKB-UniRule"/>
</dbReference>
<dbReference type="EMBL" id="GEEE01014113">
    <property type="protein sequence ID" value="JAP49112.1"/>
    <property type="molecule type" value="Transcribed_RNA"/>
</dbReference>
<protein>
    <recommendedName>
        <fullName evidence="3 9">Signal peptidase complex subunit 2</fullName>
    </recommendedName>
</protein>
<dbReference type="PANTHER" id="PTHR13085">
    <property type="entry name" value="MICROSOMAL SIGNAL PEPTIDASE 25 KDA SUBUNIT"/>
    <property type="match status" value="1"/>
</dbReference>
<organism evidence="10">
    <name type="scientific">Schistocephalus solidus</name>
    <name type="common">Tapeworm</name>
    <dbReference type="NCBI Taxonomy" id="70667"/>
    <lineage>
        <taxon>Eukaryota</taxon>
        <taxon>Metazoa</taxon>
        <taxon>Spiralia</taxon>
        <taxon>Lophotrochozoa</taxon>
        <taxon>Platyhelminthes</taxon>
        <taxon>Cestoda</taxon>
        <taxon>Eucestoda</taxon>
        <taxon>Diphyllobothriidea</taxon>
        <taxon>Diphyllobothriidae</taxon>
        <taxon>Schistocephalus</taxon>
    </lineage>
</organism>
<comment type="subcellular location">
    <subcellularLocation>
        <location evidence="1 9">Endoplasmic reticulum membrane</location>
        <topology evidence="1 9">Multi-pass membrane protein</topology>
    </subcellularLocation>
</comment>
<dbReference type="InterPro" id="IPR009582">
    <property type="entry name" value="Spc2/SPCS2"/>
</dbReference>
<evidence type="ECO:0000256" key="9">
    <source>
        <dbReference type="RuleBase" id="RU368033"/>
    </source>
</evidence>
<accession>A0A0X3PLC3</accession>
<keyword evidence="7 9" id="KW-0472">Membrane</keyword>
<evidence type="ECO:0000256" key="5">
    <source>
        <dbReference type="ARBA" id="ARBA00022824"/>
    </source>
</evidence>
<name>A0A0X3PLC3_SCHSO</name>
<feature type="transmembrane region" description="Helical" evidence="9">
    <location>
        <begin position="79"/>
        <end position="101"/>
    </location>
</feature>
<evidence type="ECO:0000256" key="2">
    <source>
        <dbReference type="ARBA" id="ARBA00007324"/>
    </source>
</evidence>
<evidence type="ECO:0000256" key="6">
    <source>
        <dbReference type="ARBA" id="ARBA00022989"/>
    </source>
</evidence>
<proteinExistence type="inferred from homology"/>
<dbReference type="GO" id="GO:0008233">
    <property type="term" value="F:peptidase activity"/>
    <property type="evidence" value="ECO:0007669"/>
    <property type="project" value="UniProtKB-UniRule"/>
</dbReference>
<evidence type="ECO:0000313" key="10">
    <source>
        <dbReference type="EMBL" id="JAP49112.1"/>
    </source>
</evidence>